<keyword evidence="9" id="KW-0408">Iron</keyword>
<organism evidence="17 18">
    <name type="scientific">Miscanthus lutarioriparius</name>
    <dbReference type="NCBI Taxonomy" id="422564"/>
    <lineage>
        <taxon>Eukaryota</taxon>
        <taxon>Viridiplantae</taxon>
        <taxon>Streptophyta</taxon>
        <taxon>Embryophyta</taxon>
        <taxon>Tracheophyta</taxon>
        <taxon>Spermatophyta</taxon>
        <taxon>Magnoliopsida</taxon>
        <taxon>Liliopsida</taxon>
        <taxon>Poales</taxon>
        <taxon>Poaceae</taxon>
        <taxon>PACMAD clade</taxon>
        <taxon>Panicoideae</taxon>
        <taxon>Andropogonodae</taxon>
        <taxon>Andropogoneae</taxon>
        <taxon>Saccharinae</taxon>
        <taxon>Miscanthus</taxon>
    </lineage>
</organism>
<keyword evidence="18" id="KW-1185">Reference proteome</keyword>
<dbReference type="InterPro" id="IPR019794">
    <property type="entry name" value="Peroxidases_AS"/>
</dbReference>
<evidence type="ECO:0000256" key="12">
    <source>
        <dbReference type="PIRSR" id="PIRSR600823-3"/>
    </source>
</evidence>
<evidence type="ECO:0000256" key="9">
    <source>
        <dbReference type="ARBA" id="ARBA00023004"/>
    </source>
</evidence>
<dbReference type="PROSITE" id="PS00436">
    <property type="entry name" value="PEROXIDASE_2"/>
    <property type="match status" value="1"/>
</dbReference>
<evidence type="ECO:0000256" key="7">
    <source>
        <dbReference type="ARBA" id="ARBA00022837"/>
    </source>
</evidence>
<evidence type="ECO:0000259" key="16">
    <source>
        <dbReference type="PROSITE" id="PS50873"/>
    </source>
</evidence>
<evidence type="ECO:0000256" key="3">
    <source>
        <dbReference type="ARBA" id="ARBA00004613"/>
    </source>
</evidence>
<evidence type="ECO:0000256" key="11">
    <source>
        <dbReference type="PIRSR" id="PIRSR600823-1"/>
    </source>
</evidence>
<dbReference type="GO" id="GO:0140825">
    <property type="term" value="F:lactoperoxidase activity"/>
    <property type="evidence" value="ECO:0007669"/>
    <property type="project" value="UniProtKB-EC"/>
</dbReference>
<feature type="active site" description="Proton acceptor" evidence="11">
    <location>
        <position position="69"/>
    </location>
</feature>
<feature type="binding site" evidence="12">
    <location>
        <position position="75"/>
    </location>
    <ligand>
        <name>Ca(2+)</name>
        <dbReference type="ChEBI" id="CHEBI:29108"/>
        <label>1</label>
    </ligand>
</feature>
<evidence type="ECO:0000256" key="4">
    <source>
        <dbReference type="ARBA" id="ARBA00022559"/>
    </source>
</evidence>
<comment type="subcellular location">
    <subcellularLocation>
        <location evidence="3">Secreted</location>
    </subcellularLocation>
</comment>
<evidence type="ECO:0000256" key="14">
    <source>
        <dbReference type="RuleBase" id="RU004241"/>
    </source>
</evidence>
<dbReference type="GO" id="GO:0046872">
    <property type="term" value="F:metal ion binding"/>
    <property type="evidence" value="ECO:0007669"/>
    <property type="project" value="UniProtKB-KW"/>
</dbReference>
<comment type="caution">
    <text evidence="17">The sequence shown here is derived from an EMBL/GenBank/DDBJ whole genome shotgun (WGS) entry which is preliminary data.</text>
</comment>
<dbReference type="InterPro" id="IPR000823">
    <property type="entry name" value="Peroxidase_pln"/>
</dbReference>
<feature type="binding site" evidence="12">
    <location>
        <position position="73"/>
    </location>
    <ligand>
        <name>Ca(2+)</name>
        <dbReference type="ChEBI" id="CHEBI:29108"/>
        <label>1</label>
    </ligand>
</feature>
<dbReference type="Proteomes" id="UP000604825">
    <property type="component" value="Unassembled WGS sequence"/>
</dbReference>
<keyword evidence="6 12" id="KW-0479">Metal-binding</keyword>
<dbReference type="PROSITE" id="PS50873">
    <property type="entry name" value="PEROXIDASE_4"/>
    <property type="match status" value="1"/>
</dbReference>
<evidence type="ECO:0000256" key="15">
    <source>
        <dbReference type="SAM" id="SignalP"/>
    </source>
</evidence>
<dbReference type="Pfam" id="PF00141">
    <property type="entry name" value="peroxidase"/>
    <property type="match status" value="1"/>
</dbReference>
<evidence type="ECO:0000256" key="2">
    <source>
        <dbReference type="ARBA" id="ARBA00001970"/>
    </source>
</evidence>
<protein>
    <recommendedName>
        <fullName evidence="16">Plant heme peroxidase family profile domain-containing protein</fullName>
    </recommendedName>
</protein>
<dbReference type="Gene3D" id="1.10.520.10">
    <property type="match status" value="2"/>
</dbReference>
<evidence type="ECO:0000256" key="10">
    <source>
        <dbReference type="ARBA" id="ARBA00023324"/>
    </source>
</evidence>
<keyword evidence="8" id="KW-0560">Oxidoreductase</keyword>
<name>A0A811PTS2_9POAL</name>
<dbReference type="EMBL" id="CAJGYO010000007">
    <property type="protein sequence ID" value="CAD6247995.1"/>
    <property type="molecule type" value="Genomic_DNA"/>
</dbReference>
<sequence>MAVPAPVVLGVAMVVVVLASSATGASGQLRMGFYAESCPGVERMVGDFVRQHVRRVPTVAAALLRLHFHDCFVRGGPSWRVPTGRRDGTVSTMQEALNDIPKHTMTFPELANLFASKGLGVRDLVWLSGIPTST</sequence>
<evidence type="ECO:0000313" key="17">
    <source>
        <dbReference type="EMBL" id="CAD6247995.1"/>
    </source>
</evidence>
<gene>
    <name evidence="17" type="ORF">NCGR_LOCUS32164</name>
</gene>
<feature type="chain" id="PRO_5032505438" description="Plant heme peroxidase family profile domain-containing protein" evidence="15">
    <location>
        <begin position="28"/>
        <end position="134"/>
    </location>
</feature>
<dbReference type="InterPro" id="IPR010255">
    <property type="entry name" value="Haem_peroxidase_sf"/>
</dbReference>
<evidence type="ECO:0000256" key="6">
    <source>
        <dbReference type="ARBA" id="ARBA00022723"/>
    </source>
</evidence>
<comment type="catalytic activity">
    <reaction evidence="1">
        <text>2 a phenolic donor + H2O2 = 2 a phenolic radical donor + 2 H2O</text>
        <dbReference type="Rhea" id="RHEA:56136"/>
        <dbReference type="ChEBI" id="CHEBI:15377"/>
        <dbReference type="ChEBI" id="CHEBI:16240"/>
        <dbReference type="ChEBI" id="CHEBI:139520"/>
        <dbReference type="ChEBI" id="CHEBI:139521"/>
        <dbReference type="EC" id="1.11.1.7"/>
    </reaction>
</comment>
<comment type="similarity">
    <text evidence="14">Belongs to the peroxidase family.</text>
</comment>
<evidence type="ECO:0000256" key="13">
    <source>
        <dbReference type="PIRSR" id="PIRSR600823-4"/>
    </source>
</evidence>
<keyword evidence="7 12" id="KW-0106">Calcium</keyword>
<keyword evidence="5" id="KW-0349">Heme</keyword>
<evidence type="ECO:0000256" key="5">
    <source>
        <dbReference type="ARBA" id="ARBA00022617"/>
    </source>
</evidence>
<dbReference type="SUPFAM" id="SSF48113">
    <property type="entry name" value="Heme-dependent peroxidases"/>
    <property type="match status" value="1"/>
</dbReference>
<keyword evidence="15" id="KW-0732">Signal</keyword>
<evidence type="ECO:0000256" key="8">
    <source>
        <dbReference type="ARBA" id="ARBA00023002"/>
    </source>
</evidence>
<evidence type="ECO:0000313" key="18">
    <source>
        <dbReference type="Proteomes" id="UP000604825"/>
    </source>
</evidence>
<feature type="binding site" evidence="12">
    <location>
        <position position="70"/>
    </location>
    <ligand>
        <name>Ca(2+)</name>
        <dbReference type="ChEBI" id="CHEBI:29108"/>
        <label>1</label>
    </ligand>
</feature>
<dbReference type="GO" id="GO:0020037">
    <property type="term" value="F:heme binding"/>
    <property type="evidence" value="ECO:0007669"/>
    <property type="project" value="InterPro"/>
</dbReference>
<comment type="cofactor">
    <cofactor evidence="12">
        <name>Ca(2+)</name>
        <dbReference type="ChEBI" id="CHEBI:29108"/>
    </cofactor>
    <text evidence="12">Binds 2 calcium ions per subunit.</text>
</comment>
<dbReference type="GO" id="GO:0006979">
    <property type="term" value="P:response to oxidative stress"/>
    <property type="evidence" value="ECO:0007669"/>
    <property type="project" value="InterPro"/>
</dbReference>
<dbReference type="OrthoDB" id="2113341at2759"/>
<keyword evidence="4" id="KW-0575">Peroxidase</keyword>
<proteinExistence type="inferred from homology"/>
<reference evidence="17" key="1">
    <citation type="submission" date="2020-10" db="EMBL/GenBank/DDBJ databases">
        <authorList>
            <person name="Han B."/>
            <person name="Lu T."/>
            <person name="Zhao Q."/>
            <person name="Huang X."/>
            <person name="Zhao Y."/>
        </authorList>
    </citation>
    <scope>NUCLEOTIDE SEQUENCE</scope>
</reference>
<evidence type="ECO:0000256" key="1">
    <source>
        <dbReference type="ARBA" id="ARBA00000189"/>
    </source>
</evidence>
<dbReference type="GO" id="GO:0042744">
    <property type="term" value="P:hydrogen peroxide catabolic process"/>
    <property type="evidence" value="ECO:0007669"/>
    <property type="project" value="UniProtKB-KW"/>
</dbReference>
<dbReference type="InterPro" id="IPR002016">
    <property type="entry name" value="Haem_peroxidase"/>
</dbReference>
<dbReference type="AlphaFoldDB" id="A0A811PTS2"/>
<feature type="site" description="Transition state stabilizer" evidence="13">
    <location>
        <position position="65"/>
    </location>
</feature>
<dbReference type="PRINTS" id="PR00461">
    <property type="entry name" value="PLPEROXIDASE"/>
</dbReference>
<dbReference type="GO" id="GO:0005576">
    <property type="term" value="C:extracellular region"/>
    <property type="evidence" value="ECO:0007669"/>
    <property type="project" value="UniProtKB-SubCell"/>
</dbReference>
<feature type="domain" description="Plant heme peroxidase family profile" evidence="16">
    <location>
        <begin position="28"/>
        <end position="134"/>
    </location>
</feature>
<keyword evidence="10" id="KW-0376">Hydrogen peroxide</keyword>
<feature type="signal peptide" evidence="15">
    <location>
        <begin position="1"/>
        <end position="27"/>
    </location>
</feature>
<accession>A0A811PTS2</accession>
<comment type="cofactor">
    <cofactor evidence="2">
        <name>heme b</name>
        <dbReference type="ChEBI" id="CHEBI:60344"/>
    </cofactor>
</comment>
<dbReference type="PANTHER" id="PTHR31235">
    <property type="entry name" value="PEROXIDASE 25-RELATED"/>
    <property type="match status" value="1"/>
</dbReference>